<reference evidence="2 3" key="1">
    <citation type="submission" date="2021-06" db="EMBL/GenBank/DDBJ databases">
        <authorList>
            <person name="Palmer J.M."/>
        </authorList>
    </citation>
    <scope>NUCLEOTIDE SEQUENCE [LARGE SCALE GENOMIC DNA]</scope>
    <source>
        <strain evidence="2 3">XC_2019</strain>
        <tissue evidence="2">Muscle</tissue>
    </source>
</reference>
<sequence length="211" mass="23528">VGYIGMGGPVSVVSFCPFRRYNAHPPSTFLSKVRIKKTLASGRPKFSLTVKVVRKRPSRSLTLGYVVRGVVSKRTSPLWRLWDLGPPNGRGKNVGHIFPYESHRDTLAVFTLSTLCPVWWFLVGGLCEVWEWATGSRVGSFRPYRSVLRDRVGKADLGQSRAQKASQESDTRICHSGRRTEKNEPSVTSAGPRTPGRQGEECGSRFLLRVP</sequence>
<proteinExistence type="predicted"/>
<evidence type="ECO:0000313" key="2">
    <source>
        <dbReference type="EMBL" id="MEQ2192830.1"/>
    </source>
</evidence>
<accession>A0ABV0QAM5</accession>
<organism evidence="2 3">
    <name type="scientific">Xenoophorus captivus</name>
    <dbReference type="NCBI Taxonomy" id="1517983"/>
    <lineage>
        <taxon>Eukaryota</taxon>
        <taxon>Metazoa</taxon>
        <taxon>Chordata</taxon>
        <taxon>Craniata</taxon>
        <taxon>Vertebrata</taxon>
        <taxon>Euteleostomi</taxon>
        <taxon>Actinopterygii</taxon>
        <taxon>Neopterygii</taxon>
        <taxon>Teleostei</taxon>
        <taxon>Neoteleostei</taxon>
        <taxon>Acanthomorphata</taxon>
        <taxon>Ovalentaria</taxon>
        <taxon>Atherinomorphae</taxon>
        <taxon>Cyprinodontiformes</taxon>
        <taxon>Goodeidae</taxon>
        <taxon>Xenoophorus</taxon>
    </lineage>
</organism>
<keyword evidence="3" id="KW-1185">Reference proteome</keyword>
<dbReference type="EMBL" id="JAHRIN010003788">
    <property type="protein sequence ID" value="MEQ2192830.1"/>
    <property type="molecule type" value="Genomic_DNA"/>
</dbReference>
<protein>
    <submittedName>
        <fullName evidence="2">Uncharacterized protein</fullName>
    </submittedName>
</protein>
<feature type="region of interest" description="Disordered" evidence="1">
    <location>
        <begin position="157"/>
        <end position="211"/>
    </location>
</feature>
<dbReference type="Proteomes" id="UP001434883">
    <property type="component" value="Unassembled WGS sequence"/>
</dbReference>
<name>A0ABV0QAM5_9TELE</name>
<comment type="caution">
    <text evidence="2">The sequence shown here is derived from an EMBL/GenBank/DDBJ whole genome shotgun (WGS) entry which is preliminary data.</text>
</comment>
<gene>
    <name evidence="2" type="ORF">XENOCAPTIV_018086</name>
</gene>
<evidence type="ECO:0000256" key="1">
    <source>
        <dbReference type="SAM" id="MobiDB-lite"/>
    </source>
</evidence>
<feature type="non-terminal residue" evidence="2">
    <location>
        <position position="1"/>
    </location>
</feature>
<evidence type="ECO:0000313" key="3">
    <source>
        <dbReference type="Proteomes" id="UP001434883"/>
    </source>
</evidence>
<feature type="compositionally biased region" description="Basic and acidic residues" evidence="1">
    <location>
        <begin position="167"/>
        <end position="184"/>
    </location>
</feature>